<dbReference type="Proteomes" id="UP000265520">
    <property type="component" value="Unassembled WGS sequence"/>
</dbReference>
<proteinExistence type="predicted"/>
<evidence type="ECO:0000313" key="1">
    <source>
        <dbReference type="EMBL" id="MCI48160.1"/>
    </source>
</evidence>
<protein>
    <submittedName>
        <fullName evidence="1">Uncharacterized protein</fullName>
    </submittedName>
</protein>
<feature type="non-terminal residue" evidence="1">
    <location>
        <position position="33"/>
    </location>
</feature>
<organism evidence="1 2">
    <name type="scientific">Trifolium medium</name>
    <dbReference type="NCBI Taxonomy" id="97028"/>
    <lineage>
        <taxon>Eukaryota</taxon>
        <taxon>Viridiplantae</taxon>
        <taxon>Streptophyta</taxon>
        <taxon>Embryophyta</taxon>
        <taxon>Tracheophyta</taxon>
        <taxon>Spermatophyta</taxon>
        <taxon>Magnoliopsida</taxon>
        <taxon>eudicotyledons</taxon>
        <taxon>Gunneridae</taxon>
        <taxon>Pentapetalae</taxon>
        <taxon>rosids</taxon>
        <taxon>fabids</taxon>
        <taxon>Fabales</taxon>
        <taxon>Fabaceae</taxon>
        <taxon>Papilionoideae</taxon>
        <taxon>50 kb inversion clade</taxon>
        <taxon>NPAAA clade</taxon>
        <taxon>Hologalegina</taxon>
        <taxon>IRL clade</taxon>
        <taxon>Trifolieae</taxon>
        <taxon>Trifolium</taxon>
    </lineage>
</organism>
<keyword evidence="2" id="KW-1185">Reference proteome</keyword>
<sequence length="33" mass="3613">MDLQLNGSGTISTQQDFEALESVRATSEESRLV</sequence>
<dbReference type="AlphaFoldDB" id="A0A392SJQ8"/>
<accession>A0A392SJQ8</accession>
<evidence type="ECO:0000313" key="2">
    <source>
        <dbReference type="Proteomes" id="UP000265520"/>
    </source>
</evidence>
<dbReference type="EMBL" id="LXQA010382445">
    <property type="protein sequence ID" value="MCI48160.1"/>
    <property type="molecule type" value="Genomic_DNA"/>
</dbReference>
<comment type="caution">
    <text evidence="1">The sequence shown here is derived from an EMBL/GenBank/DDBJ whole genome shotgun (WGS) entry which is preliminary data.</text>
</comment>
<reference evidence="1 2" key="1">
    <citation type="journal article" date="2018" name="Front. Plant Sci.">
        <title>Red Clover (Trifolium pratense) and Zigzag Clover (T. medium) - A Picture of Genomic Similarities and Differences.</title>
        <authorList>
            <person name="Dluhosova J."/>
            <person name="Istvanek J."/>
            <person name="Nedelnik J."/>
            <person name="Repkova J."/>
        </authorList>
    </citation>
    <scope>NUCLEOTIDE SEQUENCE [LARGE SCALE GENOMIC DNA]</scope>
    <source>
        <strain evidence="2">cv. 10/8</strain>
        <tissue evidence="1">Leaf</tissue>
    </source>
</reference>
<name>A0A392SJQ8_9FABA</name>